<reference evidence="1 2" key="1">
    <citation type="submission" date="2015-12" db="EMBL/GenBank/DDBJ databases">
        <title>Genome comparisons provide insights into the role of secondary metabolites in the pathogenic phase of the Photorhabdus life cycle.</title>
        <authorList>
            <person name="Tobias N.J."/>
            <person name="Mishra B."/>
            <person name="Gupta D.K."/>
            <person name="Thines M."/>
            <person name="Stinear T.P."/>
            <person name="Bode H.B."/>
        </authorList>
    </citation>
    <scope>NUCLEOTIDE SEQUENCE [LARGE SCALE GENOMIC DNA]</scope>
    <source>
        <strain evidence="1 2">PB68.1</strain>
    </source>
</reference>
<sequence>MTSKLYPTILIPFFFALTACDLIKDLDDDAGKFYFSNSGNTPLQFKIDDQSFNLKEDEVGIVDLKVGEHVMETADGQQTPFMVYPNNKGGIINPNKDMYYTYSMVYATNENSANRFSPPINQVVINGEVYEGPIHSTNAVFIDNNFFRCTYPIGTPFPDEIKSWDKKSVGTIETKCFNKKEFLTFYHNETGEPINPQATINVAANSDSITDYFGNSVPSADFENPDLQTKAQKIVALLQQFVQSKDANVQKDFQKQYHELIMDLIQVSSKVAVHQTKEENEKYNHFSQQSGNVIGAGIMARP</sequence>
<dbReference type="PATRIC" id="fig|286156.4.peg.2647"/>
<accession>A0A1C0U2W3</accession>
<gene>
    <name evidence="1" type="ORF">Ppb6_02340</name>
</gene>
<dbReference type="Proteomes" id="UP000093476">
    <property type="component" value="Unassembled WGS sequence"/>
</dbReference>
<comment type="caution">
    <text evidence="1">The sequence shown here is derived from an EMBL/GenBank/DDBJ whole genome shotgun (WGS) entry which is preliminary data.</text>
</comment>
<organism evidence="1 2">
    <name type="scientific">Photorhabdus australis subsp. thailandensis</name>
    <dbReference type="NCBI Taxonomy" id="2805096"/>
    <lineage>
        <taxon>Bacteria</taxon>
        <taxon>Pseudomonadati</taxon>
        <taxon>Pseudomonadota</taxon>
        <taxon>Gammaproteobacteria</taxon>
        <taxon>Enterobacterales</taxon>
        <taxon>Morganellaceae</taxon>
        <taxon>Photorhabdus</taxon>
    </lineage>
</organism>
<proteinExistence type="predicted"/>
<evidence type="ECO:0000313" key="1">
    <source>
        <dbReference type="EMBL" id="OCQ52267.1"/>
    </source>
</evidence>
<evidence type="ECO:0008006" key="3">
    <source>
        <dbReference type="Google" id="ProtNLM"/>
    </source>
</evidence>
<dbReference type="AlphaFoldDB" id="A0A1C0U2W3"/>
<dbReference type="PROSITE" id="PS51257">
    <property type="entry name" value="PROKAR_LIPOPROTEIN"/>
    <property type="match status" value="1"/>
</dbReference>
<name>A0A1C0U2W3_9GAMM</name>
<protein>
    <recommendedName>
        <fullName evidence="3">Lipoprotein</fullName>
    </recommendedName>
</protein>
<dbReference type="EMBL" id="LOMY01000087">
    <property type="protein sequence ID" value="OCQ52267.1"/>
    <property type="molecule type" value="Genomic_DNA"/>
</dbReference>
<dbReference type="RefSeq" id="WP_065823359.1">
    <property type="nucleotide sequence ID" value="NZ_CAWMQZ010000087.1"/>
</dbReference>
<evidence type="ECO:0000313" key="2">
    <source>
        <dbReference type="Proteomes" id="UP000093476"/>
    </source>
</evidence>
<keyword evidence="2" id="KW-1185">Reference proteome</keyword>